<dbReference type="Gene3D" id="3.60.110.10">
    <property type="entry name" value="Carbon-nitrogen hydrolase"/>
    <property type="match status" value="1"/>
</dbReference>
<evidence type="ECO:0000259" key="1">
    <source>
        <dbReference type="PROSITE" id="PS50263"/>
    </source>
</evidence>
<dbReference type="PROSITE" id="PS50263">
    <property type="entry name" value="CN_HYDROLASE"/>
    <property type="match status" value="1"/>
</dbReference>
<reference evidence="2 3" key="1">
    <citation type="journal article" date="2023" name="Microbiol. Resour. Announc.">
        <title>Complete Genome Sequence of Imperialibacter roseus strain P4T.</title>
        <authorList>
            <person name="Tizabi D.R."/>
            <person name="Bachvaroff T."/>
            <person name="Hill R.T."/>
        </authorList>
    </citation>
    <scope>NUCLEOTIDE SEQUENCE [LARGE SCALE GENOMIC DNA]</scope>
    <source>
        <strain evidence="2 3">P4T</strain>
    </source>
</reference>
<gene>
    <name evidence="2" type="ORF">RT717_27840</name>
</gene>
<dbReference type="InterPro" id="IPR052737">
    <property type="entry name" value="Omega-amidase_YafV"/>
</dbReference>
<feature type="domain" description="CN hydrolase" evidence="1">
    <location>
        <begin position="4"/>
        <end position="245"/>
    </location>
</feature>
<dbReference type="PANTHER" id="PTHR47799">
    <property type="entry name" value="OMEGA-AMIDASE YAFV"/>
    <property type="match status" value="1"/>
</dbReference>
<name>A0ABZ0IPH6_9BACT</name>
<dbReference type="CDD" id="cd07575">
    <property type="entry name" value="Xc-1258_like"/>
    <property type="match status" value="1"/>
</dbReference>
<dbReference type="InterPro" id="IPR036526">
    <property type="entry name" value="C-N_Hydrolase_sf"/>
</dbReference>
<dbReference type="RefSeq" id="WP_317489578.1">
    <property type="nucleotide sequence ID" value="NZ_CP136051.1"/>
</dbReference>
<evidence type="ECO:0000313" key="3">
    <source>
        <dbReference type="Proteomes" id="UP001302349"/>
    </source>
</evidence>
<keyword evidence="3" id="KW-1185">Reference proteome</keyword>
<dbReference type="Proteomes" id="UP001302349">
    <property type="component" value="Chromosome"/>
</dbReference>
<dbReference type="NCBIfam" id="NF007757">
    <property type="entry name" value="PRK10438.1"/>
    <property type="match status" value="1"/>
</dbReference>
<dbReference type="InterPro" id="IPR003010">
    <property type="entry name" value="C-N_Hydrolase"/>
</dbReference>
<organism evidence="2 3">
    <name type="scientific">Imperialibacter roseus</name>
    <dbReference type="NCBI Taxonomy" id="1324217"/>
    <lineage>
        <taxon>Bacteria</taxon>
        <taxon>Pseudomonadati</taxon>
        <taxon>Bacteroidota</taxon>
        <taxon>Cytophagia</taxon>
        <taxon>Cytophagales</taxon>
        <taxon>Flammeovirgaceae</taxon>
        <taxon>Imperialibacter</taxon>
    </lineage>
</organism>
<dbReference type="SUPFAM" id="SSF56317">
    <property type="entry name" value="Carbon-nitrogen hydrolase"/>
    <property type="match status" value="1"/>
</dbReference>
<accession>A0ABZ0IPH6</accession>
<sequence>MQDLKVALIQADLHWESIEANLHMFEEKIWKIRNKPDIIVLPEMFTTGFSMKAKELAEPMNSKTFRWMKQQAAQTQAAILGSYIVTEKGQYYNRFIAMLPDGTHHQYDKRHLFALAGEADGFTPGTERLIFEWKGWKICPMICYDLRFPVWARNKWEDDTAAFDLLVYMANWPAPRVNAWDTLLQARAIENLSYCIGVNRIGVDGVKAQYRGHSAAYNHKGEELVFNEGKECILEATLNYEEMAAFRNRYPFYKEADEFEVK</sequence>
<dbReference type="PANTHER" id="PTHR47799:SF1">
    <property type="entry name" value="OMEGA-AMIDASE YAFV"/>
    <property type="match status" value="1"/>
</dbReference>
<protein>
    <submittedName>
        <fullName evidence="2">Amidohydrolase</fullName>
    </submittedName>
</protein>
<proteinExistence type="predicted"/>
<dbReference type="EMBL" id="CP136051">
    <property type="protein sequence ID" value="WOK06885.1"/>
    <property type="molecule type" value="Genomic_DNA"/>
</dbReference>
<dbReference type="Pfam" id="PF00795">
    <property type="entry name" value="CN_hydrolase"/>
    <property type="match status" value="1"/>
</dbReference>
<evidence type="ECO:0000313" key="2">
    <source>
        <dbReference type="EMBL" id="WOK06885.1"/>
    </source>
</evidence>